<feature type="compositionally biased region" description="Basic and acidic residues" evidence="1">
    <location>
        <begin position="313"/>
        <end position="360"/>
    </location>
</feature>
<accession>A0A8M1KQN4</accession>
<keyword evidence="2" id="KW-1185">Reference proteome</keyword>
<feature type="region of interest" description="Disordered" evidence="1">
    <location>
        <begin position="290"/>
        <end position="381"/>
    </location>
</feature>
<name>A0A8M1KQN4_CLUHA</name>
<protein>
    <submittedName>
        <fullName evidence="3">Uncharacterized protein LOC116224348 isoform X1</fullName>
    </submittedName>
</protein>
<evidence type="ECO:0000313" key="2">
    <source>
        <dbReference type="Proteomes" id="UP000515152"/>
    </source>
</evidence>
<dbReference type="OrthoDB" id="8950320at2759"/>
<proteinExistence type="predicted"/>
<organism evidence="2 3">
    <name type="scientific">Clupea harengus</name>
    <name type="common">Atlantic herring</name>
    <dbReference type="NCBI Taxonomy" id="7950"/>
    <lineage>
        <taxon>Eukaryota</taxon>
        <taxon>Metazoa</taxon>
        <taxon>Chordata</taxon>
        <taxon>Craniata</taxon>
        <taxon>Vertebrata</taxon>
        <taxon>Euteleostomi</taxon>
        <taxon>Actinopterygii</taxon>
        <taxon>Neopterygii</taxon>
        <taxon>Teleostei</taxon>
        <taxon>Clupei</taxon>
        <taxon>Clupeiformes</taxon>
        <taxon>Clupeoidei</taxon>
        <taxon>Clupeidae</taxon>
        <taxon>Clupea</taxon>
    </lineage>
</organism>
<dbReference type="Proteomes" id="UP000515152">
    <property type="component" value="Chromosome 17"/>
</dbReference>
<dbReference type="RefSeq" id="XP_042566192.1">
    <property type="nucleotide sequence ID" value="XM_042710258.1"/>
</dbReference>
<dbReference type="AlphaFoldDB" id="A0A8M1KQN4"/>
<dbReference type="GeneID" id="116224348"/>
<gene>
    <name evidence="3" type="primary">LOC116224348</name>
</gene>
<sequence>MEMINGLLTPTELQCLPEKNVGRQSVEVTKVLEKLYGPSDESEGWKNEVRITTRHSPAWAKHTGYVRSNSSPDSEDYLVDPIQQLTAEITFPEQHTIMRRKMCEPHKETNQQRPTGGPRVSTLQINTLGDKASRVSLSERKADGYEREFLRNKIREAGKLSSSSVMMSPTESLEDILYRKTKHVFDYPVRDMKGLQAGQHRTNPSVYLRMPPMIQCSSGAPSVTYSKVRRIQIHIYHISTSLDQLLISVSHFVLQRTDYTITQSRVSRKNEDSQHLQKVKANKGWVEPERNAYDSRLSTQRAGTASGSKAVRKSSDIISKEKKSAHYAELKQQVQERRQMMEKERGRNADAERQHQEKMEFGTWGKPGGGAPNPGSVRRSKFGSQPQVVDLAESLFLCLFL</sequence>
<dbReference type="KEGG" id="char:116224348"/>
<feature type="compositionally biased region" description="Polar residues" evidence="1">
    <location>
        <begin position="296"/>
        <end position="307"/>
    </location>
</feature>
<reference evidence="3" key="1">
    <citation type="submission" date="2025-08" db="UniProtKB">
        <authorList>
            <consortium name="RefSeq"/>
        </authorList>
    </citation>
    <scope>IDENTIFICATION</scope>
</reference>
<evidence type="ECO:0000313" key="3">
    <source>
        <dbReference type="RefSeq" id="XP_042566192.1"/>
    </source>
</evidence>
<evidence type="ECO:0000256" key="1">
    <source>
        <dbReference type="SAM" id="MobiDB-lite"/>
    </source>
</evidence>